<feature type="compositionally biased region" description="Low complexity" evidence="1">
    <location>
        <begin position="413"/>
        <end position="426"/>
    </location>
</feature>
<evidence type="ECO:0000313" key="2">
    <source>
        <dbReference type="EMBL" id="KAK7695701.1"/>
    </source>
</evidence>
<feature type="compositionally biased region" description="Polar residues" evidence="1">
    <location>
        <begin position="469"/>
        <end position="483"/>
    </location>
</feature>
<feature type="compositionally biased region" description="Low complexity" evidence="1">
    <location>
        <begin position="304"/>
        <end position="317"/>
    </location>
</feature>
<dbReference type="AlphaFoldDB" id="A0AAW0GZS7"/>
<feature type="region of interest" description="Disordered" evidence="1">
    <location>
        <begin position="232"/>
        <end position="576"/>
    </location>
</feature>
<evidence type="ECO:0000313" key="3">
    <source>
        <dbReference type="Proteomes" id="UP001385951"/>
    </source>
</evidence>
<dbReference type="Proteomes" id="UP001385951">
    <property type="component" value="Unassembled WGS sequence"/>
</dbReference>
<dbReference type="EMBL" id="JASBNA010000001">
    <property type="protein sequence ID" value="KAK7695701.1"/>
    <property type="molecule type" value="Genomic_DNA"/>
</dbReference>
<gene>
    <name evidence="2" type="ORF">QCA50_000337</name>
</gene>
<evidence type="ECO:0000256" key="1">
    <source>
        <dbReference type="SAM" id="MobiDB-lite"/>
    </source>
</evidence>
<feature type="compositionally biased region" description="Low complexity" evidence="1">
    <location>
        <begin position="333"/>
        <end position="347"/>
    </location>
</feature>
<sequence length="576" mass="61412">MHKDKYSGEVYLELTFWSNEPAPVKKSTQKPKAKKNYGGPGSFVPSGGSPPPDHRLSRIPSTSANDLNRDPIPASLRSSNSMATLDLYVPPYETSRSHHSVLSNHSNSVDSMTNEFAQFGVNDSHRRVSFPPVGGSHLPRPSSSIGFVDPQGQYPQSSYGYDQTSYSESASIYSYDSSSSFVTPTPTGPYQAPYESSSAPYLPPARQPRYSLPPSSSGFMPIPTPAPSGFMPITSQPSGFVPPAPTGAPAGYGSQISSTPTGYGMPPMPSSSFSQALVHQPAPSQYAPPLHHSSSYQSLPPTQPAYQYQQYTPPNTALNPPLGQQNIPPHPHPSMSAPPSMPPSHHSPVPPPPPQHSHSVPMDHIPGQPPTPPHTQVPPPPPLIDSPTQGPNGSRPLPQPSQRRQSTLPIPPSGSGISHSPTTPTGFSAASSFNGQIPPPPPLPNTTANQYATQHPVPGPPPPLPSAMNLPTSSFPQNNQSISPIGPPPSMAPQPKPTRRPSLPAPPVNYQHQFQNLPPPPPPPALPQHSQHEMVSVPYPSVSVNQTNYPGPLPRPPSQYLPHGYPASVSDGNWQY</sequence>
<feature type="region of interest" description="Disordered" evidence="1">
    <location>
        <begin position="184"/>
        <end position="215"/>
    </location>
</feature>
<feature type="compositionally biased region" description="Pro residues" evidence="1">
    <location>
        <begin position="485"/>
        <end position="496"/>
    </location>
</feature>
<name>A0AAW0GZS7_9APHY</name>
<feature type="region of interest" description="Disordered" evidence="1">
    <location>
        <begin position="21"/>
        <end position="78"/>
    </location>
</feature>
<comment type="caution">
    <text evidence="2">The sequence shown here is derived from an EMBL/GenBank/DDBJ whole genome shotgun (WGS) entry which is preliminary data.</text>
</comment>
<keyword evidence="3" id="KW-1185">Reference proteome</keyword>
<feature type="compositionally biased region" description="Pro residues" evidence="1">
    <location>
        <begin position="367"/>
        <end position="384"/>
    </location>
</feature>
<reference evidence="2 3" key="1">
    <citation type="submission" date="2022-09" db="EMBL/GenBank/DDBJ databases">
        <authorList>
            <person name="Palmer J.M."/>
        </authorList>
    </citation>
    <scope>NUCLEOTIDE SEQUENCE [LARGE SCALE GENOMIC DNA]</scope>
    <source>
        <strain evidence="2 3">DSM 7382</strain>
    </source>
</reference>
<feature type="region of interest" description="Disordered" evidence="1">
    <location>
        <begin position="130"/>
        <end position="161"/>
    </location>
</feature>
<organism evidence="2 3">
    <name type="scientific">Cerrena zonata</name>
    <dbReference type="NCBI Taxonomy" id="2478898"/>
    <lineage>
        <taxon>Eukaryota</taxon>
        <taxon>Fungi</taxon>
        <taxon>Dikarya</taxon>
        <taxon>Basidiomycota</taxon>
        <taxon>Agaricomycotina</taxon>
        <taxon>Agaricomycetes</taxon>
        <taxon>Polyporales</taxon>
        <taxon>Cerrenaceae</taxon>
        <taxon>Cerrena</taxon>
    </lineage>
</organism>
<accession>A0AAW0GZS7</accession>
<protein>
    <submittedName>
        <fullName evidence="2">Uncharacterized protein</fullName>
    </submittedName>
</protein>
<proteinExistence type="predicted"/>
<feature type="compositionally biased region" description="Pro residues" evidence="1">
    <location>
        <begin position="517"/>
        <end position="526"/>
    </location>
</feature>